<keyword evidence="2" id="KW-0812">Transmembrane</keyword>
<feature type="region of interest" description="Disordered" evidence="1">
    <location>
        <begin position="137"/>
        <end position="201"/>
    </location>
</feature>
<feature type="compositionally biased region" description="Acidic residues" evidence="1">
    <location>
        <begin position="46"/>
        <end position="57"/>
    </location>
</feature>
<feature type="compositionally biased region" description="Polar residues" evidence="1">
    <location>
        <begin position="176"/>
        <end position="186"/>
    </location>
</feature>
<feature type="region of interest" description="Disordered" evidence="1">
    <location>
        <begin position="46"/>
        <end position="106"/>
    </location>
</feature>
<accession>A0A6C2YGL9</accession>
<feature type="compositionally biased region" description="Gly residues" evidence="1">
    <location>
        <begin position="137"/>
        <end position="149"/>
    </location>
</feature>
<dbReference type="InParanoid" id="A0A6C2YGL9"/>
<dbReference type="AlphaFoldDB" id="A0A6C2YGL9"/>
<evidence type="ECO:0000313" key="5">
    <source>
        <dbReference type="Proteomes" id="UP000464378"/>
    </source>
</evidence>
<feature type="transmembrane region" description="Helical" evidence="2">
    <location>
        <begin position="111"/>
        <end position="135"/>
    </location>
</feature>
<dbReference type="KEGG" id="tim:GMBLW1_33240"/>
<dbReference type="InterPro" id="IPR011453">
    <property type="entry name" value="DUF1559"/>
</dbReference>
<protein>
    <recommendedName>
        <fullName evidence="3">DUF1559 domain-containing protein</fullName>
    </recommendedName>
</protein>
<proteinExistence type="predicted"/>
<keyword evidence="5" id="KW-1185">Reference proteome</keyword>
<feature type="region of interest" description="Disordered" evidence="1">
    <location>
        <begin position="371"/>
        <end position="406"/>
    </location>
</feature>
<keyword evidence="2" id="KW-1133">Transmembrane helix</keyword>
<dbReference type="Pfam" id="PF07596">
    <property type="entry name" value="SBP_bac_10"/>
    <property type="match status" value="1"/>
</dbReference>
<evidence type="ECO:0000256" key="1">
    <source>
        <dbReference type="SAM" id="MobiDB-lite"/>
    </source>
</evidence>
<keyword evidence="2" id="KW-0472">Membrane</keyword>
<dbReference type="EMBL" id="LR593887">
    <property type="protein sequence ID" value="VTR96690.1"/>
    <property type="molecule type" value="Genomic_DNA"/>
</dbReference>
<evidence type="ECO:0000256" key="2">
    <source>
        <dbReference type="SAM" id="Phobius"/>
    </source>
</evidence>
<feature type="region of interest" description="Disordered" evidence="1">
    <location>
        <begin position="675"/>
        <end position="743"/>
    </location>
</feature>
<feature type="domain" description="DUF1559" evidence="3">
    <location>
        <begin position="839"/>
        <end position="959"/>
    </location>
</feature>
<feature type="compositionally biased region" description="Low complexity" evidence="1">
    <location>
        <begin position="386"/>
        <end position="400"/>
    </location>
</feature>
<evidence type="ECO:0000313" key="4">
    <source>
        <dbReference type="EMBL" id="VIP00636.1"/>
    </source>
</evidence>
<name>A0A6C2YGL9_9BACT</name>
<dbReference type="Proteomes" id="UP000464378">
    <property type="component" value="Chromosome"/>
</dbReference>
<dbReference type="RefSeq" id="WP_162655838.1">
    <property type="nucleotide sequence ID" value="NZ_LR593887.1"/>
</dbReference>
<reference evidence="4" key="1">
    <citation type="submission" date="2019-04" db="EMBL/GenBank/DDBJ databases">
        <authorList>
            <consortium name="Science for Life Laboratories"/>
        </authorList>
    </citation>
    <scope>NUCLEOTIDE SEQUENCE</scope>
    <source>
        <strain evidence="4">MBLW1</strain>
    </source>
</reference>
<feature type="compositionally biased region" description="Polar residues" evidence="1">
    <location>
        <begin position="371"/>
        <end position="381"/>
    </location>
</feature>
<feature type="compositionally biased region" description="Low complexity" evidence="1">
    <location>
        <begin position="58"/>
        <end position="72"/>
    </location>
</feature>
<evidence type="ECO:0000259" key="3">
    <source>
        <dbReference type="Pfam" id="PF07596"/>
    </source>
</evidence>
<feature type="compositionally biased region" description="Pro residues" evidence="1">
    <location>
        <begin position="187"/>
        <end position="197"/>
    </location>
</feature>
<feature type="compositionally biased region" description="Low complexity" evidence="1">
    <location>
        <begin position="150"/>
        <end position="170"/>
    </location>
</feature>
<organism evidence="4">
    <name type="scientific">Tuwongella immobilis</name>
    <dbReference type="NCBI Taxonomy" id="692036"/>
    <lineage>
        <taxon>Bacteria</taxon>
        <taxon>Pseudomonadati</taxon>
        <taxon>Planctomycetota</taxon>
        <taxon>Planctomycetia</taxon>
        <taxon>Gemmatales</taxon>
        <taxon>Gemmataceae</taxon>
        <taxon>Tuwongella</taxon>
    </lineage>
</organism>
<dbReference type="EMBL" id="LR586016">
    <property type="protein sequence ID" value="VIP00636.1"/>
    <property type="molecule type" value="Genomic_DNA"/>
</dbReference>
<gene>
    <name evidence="4" type="ORF">GMBLW1_33240</name>
</gene>
<sequence>MAAFTPFKIPCPSCDAMVPIKAEATIGKKIDCPKCKFRFLVTAPDDVETDGESDDVVDAAPAKAKPKSVSAALDKANSDAKPKAKPQVAVVDDDEDDAPKKSKKKKGNNNVVIGAVIGVVALLLLVGGVVVLMGGGSSSGGGGSSGTGSSGTTVASNTNSSGSPSVPSNGEETTDPEQNGEQTDPSQPAPPVAPPAGPVLKDVTNLLPNDTQAVISLNMDKFPFTPLGATLFSDRVTGVDDYLTRSSDLNSRNFRNILVSLAARPNSMFTVIQTTRPVDFAQLRTKFDLGGAQTILGRVSYVIRKTELFDSLSKFIEQELLASIPLPQTAAGSEAPITLCLLDPQTIVIAHAEVMKTFLQNNAQPKFLTQLTSTGESESSSGGAAGSPMGAGYPPGMMPMGPGGPGNPMMMTPPGGGGMPDDVAQGRGAGRGAAPMGATLAPAAAGGAPMGATLTPGAMAPGMAPGGIGPMGPGGQGGAPALDKSLLFTNNPYYRTVHPTLKSMLNSLQPAPNEQPLVAFAVHTEPQKETLRGASALLPANTIPKGADGKQVDLLAVGTAVHLLTSAKLEALFAIELSDSTAAAELVTKTQQIPNEFLTPLSEFLGDPVQILTEAANAGDGSGYGPGGFGPMGPMGPGGSGYPPGGFGPMGPMGPMGPGGPGGAGYPPGMMPMGAGGGGRGGAKPGEGGGPGPLSPGGFGPMGPGGFGPMGPMGPGGFGPRGGGRPGAFEGEGGYPGMPGGYGQGYEVPQPKSFLTFSSFDKIVTMKANVDWEKAYASKISPRVRSFLAMQKGKSLLRSGSLVWQDMAGTAQKLQSKSSPGSLPRAAYPRLSTPKRYQLPYPPNQRVSWMVEMLPHLGMDSLSRAVDRQKSWSDDVNLAIGEAWVPYFLDPRYAPNTWRARLPQSKGRELGATHFVGVAGVGENAAYLPANDPRAGMFGNDRDIKLTDITDGLSNTAYVIQVPPTYSRPWIHGGATVAGVPENRSMAPFNTKVPGQDGTIVLMADGSIRILKGNTPDAIVRSIATIRGGEKDLKDLDQFAPKQTGKAELNAAGAKK</sequence>